<dbReference type="GO" id="GO:0003700">
    <property type="term" value="F:DNA-binding transcription factor activity"/>
    <property type="evidence" value="ECO:0007669"/>
    <property type="project" value="InterPro"/>
</dbReference>
<keyword evidence="4" id="KW-0804">Transcription</keyword>
<dbReference type="Gene3D" id="3.40.190.10">
    <property type="entry name" value="Periplasmic binding protein-like II"/>
    <property type="match status" value="2"/>
</dbReference>
<keyword evidence="2" id="KW-0805">Transcription regulation</keyword>
<proteinExistence type="inferred from homology"/>
<gene>
    <name evidence="6" type="ORF">ESP62_013495</name>
</gene>
<protein>
    <submittedName>
        <fullName evidence="6">LysR family transcriptional regulator</fullName>
    </submittedName>
</protein>
<dbReference type="InterPro" id="IPR036388">
    <property type="entry name" value="WH-like_DNA-bd_sf"/>
</dbReference>
<dbReference type="PROSITE" id="PS50931">
    <property type="entry name" value="HTH_LYSR"/>
    <property type="match status" value="1"/>
</dbReference>
<evidence type="ECO:0000313" key="6">
    <source>
        <dbReference type="EMBL" id="KAA1376435.1"/>
    </source>
</evidence>
<name>A0A641AKU0_9ACTN</name>
<dbReference type="OrthoDB" id="9808620at2"/>
<dbReference type="Proteomes" id="UP001515100">
    <property type="component" value="Unassembled WGS sequence"/>
</dbReference>
<accession>A0A641AKU0</accession>
<dbReference type="AlphaFoldDB" id="A0A641AKU0"/>
<organism evidence="6 7">
    <name type="scientific">Aeromicrobium fastidiosum</name>
    <dbReference type="NCBI Taxonomy" id="52699"/>
    <lineage>
        <taxon>Bacteria</taxon>
        <taxon>Bacillati</taxon>
        <taxon>Actinomycetota</taxon>
        <taxon>Actinomycetes</taxon>
        <taxon>Propionibacteriales</taxon>
        <taxon>Nocardioidaceae</taxon>
        <taxon>Aeromicrobium</taxon>
    </lineage>
</organism>
<evidence type="ECO:0000256" key="2">
    <source>
        <dbReference type="ARBA" id="ARBA00023015"/>
    </source>
</evidence>
<evidence type="ECO:0000313" key="7">
    <source>
        <dbReference type="Proteomes" id="UP001515100"/>
    </source>
</evidence>
<evidence type="ECO:0000256" key="4">
    <source>
        <dbReference type="ARBA" id="ARBA00023163"/>
    </source>
</evidence>
<evidence type="ECO:0000256" key="1">
    <source>
        <dbReference type="ARBA" id="ARBA00009437"/>
    </source>
</evidence>
<evidence type="ECO:0000259" key="5">
    <source>
        <dbReference type="PROSITE" id="PS50931"/>
    </source>
</evidence>
<dbReference type="PANTHER" id="PTHR30126:SF39">
    <property type="entry name" value="HTH-TYPE TRANSCRIPTIONAL REGULATOR CYSL"/>
    <property type="match status" value="1"/>
</dbReference>
<keyword evidence="3" id="KW-0238">DNA-binding</keyword>
<dbReference type="SUPFAM" id="SSF53850">
    <property type="entry name" value="Periplasmic binding protein-like II"/>
    <property type="match status" value="1"/>
</dbReference>
<dbReference type="InterPro" id="IPR000847">
    <property type="entry name" value="LysR_HTH_N"/>
</dbReference>
<comment type="caution">
    <text evidence="6">The sequence shown here is derived from an EMBL/GenBank/DDBJ whole genome shotgun (WGS) entry which is preliminary data.</text>
</comment>
<dbReference type="InterPro" id="IPR005119">
    <property type="entry name" value="LysR_subst-bd"/>
</dbReference>
<keyword evidence="7" id="KW-1185">Reference proteome</keyword>
<dbReference type="Gene3D" id="1.10.10.10">
    <property type="entry name" value="Winged helix-like DNA-binding domain superfamily/Winged helix DNA-binding domain"/>
    <property type="match status" value="1"/>
</dbReference>
<comment type="similarity">
    <text evidence="1">Belongs to the LysR transcriptional regulatory family.</text>
</comment>
<dbReference type="SUPFAM" id="SSF46785">
    <property type="entry name" value="Winged helix' DNA-binding domain"/>
    <property type="match status" value="1"/>
</dbReference>
<dbReference type="Pfam" id="PF00126">
    <property type="entry name" value="HTH_1"/>
    <property type="match status" value="1"/>
</dbReference>
<dbReference type="EMBL" id="SDPP02000003">
    <property type="protein sequence ID" value="KAA1376435.1"/>
    <property type="molecule type" value="Genomic_DNA"/>
</dbReference>
<dbReference type="Pfam" id="PF03466">
    <property type="entry name" value="LysR_substrate"/>
    <property type="match status" value="1"/>
</dbReference>
<dbReference type="RefSeq" id="WP_129184492.1">
    <property type="nucleotide sequence ID" value="NZ_JAGIOG010000001.1"/>
</dbReference>
<sequence>MPPSPHLPDVAALALLVEVARLGSIGAAARSHGTTQQAASERLRSLETQVGFAVLRRGARGSTLTPSGTVLVEWASRLLEVADEVDGAIATLRDDVRRELHVAASMTIAEHLVPRWLVQLRRRQVREGVPPTTVSLHAANSRDVVAAVVDGSADLGFVEGTEPPKGKGLAVRDVGSDELVLVVGADDRLAATRRALGPQLVAGLTLTSREVGSGTREVVERALAEHGLEMAPPEAELTTSTAVRSSVRAGGAPAFLSSLVVEGDLASGHLVAVPTTGLDLRRTFRAVWAGSDAPPAGPVRELLGLASAAG</sequence>
<dbReference type="GO" id="GO:0000976">
    <property type="term" value="F:transcription cis-regulatory region binding"/>
    <property type="evidence" value="ECO:0007669"/>
    <property type="project" value="TreeGrafter"/>
</dbReference>
<evidence type="ECO:0000256" key="3">
    <source>
        <dbReference type="ARBA" id="ARBA00023125"/>
    </source>
</evidence>
<feature type="domain" description="HTH lysR-type" evidence="5">
    <location>
        <begin position="8"/>
        <end position="65"/>
    </location>
</feature>
<reference evidence="6" key="1">
    <citation type="submission" date="2019-09" db="EMBL/GenBank/DDBJ databases">
        <authorList>
            <person name="Li J."/>
        </authorList>
    </citation>
    <scope>NUCLEOTIDE SEQUENCE [LARGE SCALE GENOMIC DNA]</scope>
    <source>
        <strain evidence="6">NRBC 14897</strain>
    </source>
</reference>
<dbReference type="InterPro" id="IPR036390">
    <property type="entry name" value="WH_DNA-bd_sf"/>
</dbReference>
<dbReference type="PANTHER" id="PTHR30126">
    <property type="entry name" value="HTH-TYPE TRANSCRIPTIONAL REGULATOR"/>
    <property type="match status" value="1"/>
</dbReference>